<proteinExistence type="predicted"/>
<dbReference type="AlphaFoldDB" id="A0A135USG3"/>
<protein>
    <submittedName>
        <fullName evidence="2">Uncharacterized protein</fullName>
    </submittedName>
</protein>
<organism evidence="2 3">
    <name type="scientific">Colletotrichum nymphaeae SA-01</name>
    <dbReference type="NCBI Taxonomy" id="1460502"/>
    <lineage>
        <taxon>Eukaryota</taxon>
        <taxon>Fungi</taxon>
        <taxon>Dikarya</taxon>
        <taxon>Ascomycota</taxon>
        <taxon>Pezizomycotina</taxon>
        <taxon>Sordariomycetes</taxon>
        <taxon>Hypocreomycetidae</taxon>
        <taxon>Glomerellales</taxon>
        <taxon>Glomerellaceae</taxon>
        <taxon>Colletotrichum</taxon>
        <taxon>Colletotrichum acutatum species complex</taxon>
    </lineage>
</organism>
<sequence length="193" mass="21807">MELTVIAHRKVRVEATNMFRKMTFEGMPRDMAKGHEQELLALPVAFLYPWHITREHADLVHWIGFFDQTNSDSGARNRRQARPMYAGKPHKMKRSGGSSSGGNTASCRKRIVYFSVVANGFLSLSRSIATADKRTCTRSGMQLRCLTPSIGVSQQWKCQSESQIQVPGRTGERLPIEERLPLPYRSFPAIPQS</sequence>
<reference evidence="2 3" key="1">
    <citation type="submission" date="2014-02" db="EMBL/GenBank/DDBJ databases">
        <title>The genome sequence of Colletotrichum nymphaeae SA-01.</title>
        <authorList>
            <person name="Baroncelli R."/>
            <person name="Thon M.R."/>
        </authorList>
    </citation>
    <scope>NUCLEOTIDE SEQUENCE [LARGE SCALE GENOMIC DNA]</scope>
    <source>
        <strain evidence="2 3">SA-01</strain>
    </source>
</reference>
<comment type="caution">
    <text evidence="2">The sequence shown here is derived from an EMBL/GenBank/DDBJ whole genome shotgun (WGS) entry which is preliminary data.</text>
</comment>
<gene>
    <name evidence="2" type="ORF">CNYM01_13459</name>
</gene>
<dbReference type="OrthoDB" id="10371559at2759"/>
<feature type="region of interest" description="Disordered" evidence="1">
    <location>
        <begin position="72"/>
        <end position="103"/>
    </location>
</feature>
<accession>A0A135USG3</accession>
<evidence type="ECO:0000313" key="2">
    <source>
        <dbReference type="EMBL" id="KXH63355.1"/>
    </source>
</evidence>
<keyword evidence="3" id="KW-1185">Reference proteome</keyword>
<dbReference type="Proteomes" id="UP000070054">
    <property type="component" value="Unassembled WGS sequence"/>
</dbReference>
<name>A0A135USG3_9PEZI</name>
<evidence type="ECO:0000256" key="1">
    <source>
        <dbReference type="SAM" id="MobiDB-lite"/>
    </source>
</evidence>
<evidence type="ECO:0000313" key="3">
    <source>
        <dbReference type="Proteomes" id="UP000070054"/>
    </source>
</evidence>
<dbReference type="EMBL" id="JEMN01000204">
    <property type="protein sequence ID" value="KXH63355.1"/>
    <property type="molecule type" value="Genomic_DNA"/>
</dbReference>